<evidence type="ECO:0000313" key="2">
    <source>
        <dbReference type="EMBL" id="MDC7226531.1"/>
    </source>
</evidence>
<dbReference type="AlphaFoldDB" id="A0AAJ1MK77"/>
<protein>
    <recommendedName>
        <fullName evidence="4">DUF4595 domain-containing protein</fullName>
    </recommendedName>
</protein>
<gene>
    <name evidence="2" type="ORF">PQJ61_07180</name>
</gene>
<sequence length="370" mass="41896">MTNKVKLLPILILLTAFVFLSSCGDGTTDRLTAEEEEAYEKYIMSSYFMLRGDEEIAESRAAWDYTTEVLLPTDSTPVEAISRNYPEKGQSTTVKITKTDTDHVYKVVNVTTYPRRDSITSTTESYYSYDDEQDGYLVKDNGDGTFNTDPICTADGTINELARIEFTTLYDNGTERNETIEAVGGEAGTICYETFDLNDSLAFPDPDDDTTWGGGTFSNGEWSPGELETSDYRWSSMVTYNQSLEYDLWLWTYYQQILGVRYYTEEEIDGDTVRTSVTYERTVATTTDNEDLGDYLDWLIKFFSKKNSEETDADNTTYTETVIRTKIVGDKKKQIKTKSVVYDQAGQSVVNFTASYDSDDEDSGEPVAIY</sequence>
<feature type="signal peptide" evidence="1">
    <location>
        <begin position="1"/>
        <end position="24"/>
    </location>
</feature>
<evidence type="ECO:0008006" key="4">
    <source>
        <dbReference type="Google" id="ProtNLM"/>
    </source>
</evidence>
<name>A0AAJ1MK77_9SPIO</name>
<dbReference type="Proteomes" id="UP001221217">
    <property type="component" value="Unassembled WGS sequence"/>
</dbReference>
<dbReference type="EMBL" id="JAQQAL010000013">
    <property type="protein sequence ID" value="MDC7226531.1"/>
    <property type="molecule type" value="Genomic_DNA"/>
</dbReference>
<feature type="chain" id="PRO_5042618646" description="DUF4595 domain-containing protein" evidence="1">
    <location>
        <begin position="25"/>
        <end position="370"/>
    </location>
</feature>
<evidence type="ECO:0000313" key="3">
    <source>
        <dbReference type="Proteomes" id="UP001221217"/>
    </source>
</evidence>
<proteinExistence type="predicted"/>
<accession>A0AAJ1MK77</accession>
<organism evidence="2 3">
    <name type="scientific">Candidatus Thalassospirochaeta sargassi</name>
    <dbReference type="NCBI Taxonomy" id="3119039"/>
    <lineage>
        <taxon>Bacteria</taxon>
        <taxon>Pseudomonadati</taxon>
        <taxon>Spirochaetota</taxon>
        <taxon>Spirochaetia</taxon>
        <taxon>Spirochaetales</taxon>
        <taxon>Spirochaetaceae</taxon>
        <taxon>Candidatus Thalassospirochaeta</taxon>
    </lineage>
</organism>
<reference evidence="2 3" key="1">
    <citation type="submission" date="2022-12" db="EMBL/GenBank/DDBJ databases">
        <title>Metagenome assembled genome from gulf of manar.</title>
        <authorList>
            <person name="Kohli P."/>
            <person name="Pk S."/>
            <person name="Venkata Ramana C."/>
            <person name="Sasikala C."/>
        </authorList>
    </citation>
    <scope>NUCLEOTIDE SEQUENCE [LARGE SCALE GENOMIC DNA]</scope>
    <source>
        <strain evidence="2">JB008</strain>
    </source>
</reference>
<keyword evidence="1" id="KW-0732">Signal</keyword>
<comment type="caution">
    <text evidence="2">The sequence shown here is derived from an EMBL/GenBank/DDBJ whole genome shotgun (WGS) entry which is preliminary data.</text>
</comment>
<evidence type="ECO:0000256" key="1">
    <source>
        <dbReference type="SAM" id="SignalP"/>
    </source>
</evidence>
<dbReference type="PROSITE" id="PS51257">
    <property type="entry name" value="PROKAR_LIPOPROTEIN"/>
    <property type="match status" value="1"/>
</dbReference>